<evidence type="ECO:0000313" key="6">
    <source>
        <dbReference type="EMBL" id="WIA12937.1"/>
    </source>
</evidence>
<evidence type="ECO:0000256" key="3">
    <source>
        <dbReference type="ARBA" id="ARBA00023274"/>
    </source>
</evidence>
<evidence type="ECO:0000256" key="2">
    <source>
        <dbReference type="ARBA" id="ARBA00022980"/>
    </source>
</evidence>
<dbReference type="InterPro" id="IPR018268">
    <property type="entry name" value="Ribosomal_uS10_CS"/>
</dbReference>
<dbReference type="InterPro" id="IPR001848">
    <property type="entry name" value="Ribosomal_uS10"/>
</dbReference>
<reference evidence="6 7" key="1">
    <citation type="submission" date="2023-05" db="EMBL/GenBank/DDBJ databases">
        <title>A 100% complete, gapless, phased diploid assembly of the Scenedesmus obliquus UTEX 3031 genome.</title>
        <authorList>
            <person name="Biondi T.C."/>
            <person name="Hanschen E.R."/>
            <person name="Kwon T."/>
            <person name="Eng W."/>
            <person name="Kruse C.P.S."/>
            <person name="Koehler S.I."/>
            <person name="Kunde Y."/>
            <person name="Gleasner C.D."/>
            <person name="You Mak K.T."/>
            <person name="Polle J."/>
            <person name="Hovde B.T."/>
            <person name="Starkenburg S.R."/>
        </authorList>
    </citation>
    <scope>NUCLEOTIDE SEQUENCE [LARGE SCALE GENOMIC DNA]</scope>
    <source>
        <strain evidence="6 7">DOE0152z</strain>
    </source>
</reference>
<keyword evidence="4" id="KW-0472">Membrane</keyword>
<feature type="transmembrane region" description="Helical" evidence="4">
    <location>
        <begin position="80"/>
        <end position="102"/>
    </location>
</feature>
<comment type="similarity">
    <text evidence="1">Belongs to the universal ribosomal protein uS10 family.</text>
</comment>
<dbReference type="PANTHER" id="PTHR11700">
    <property type="entry name" value="30S RIBOSOMAL PROTEIN S10 FAMILY MEMBER"/>
    <property type="match status" value="1"/>
</dbReference>
<dbReference type="EMBL" id="CP126211">
    <property type="protein sequence ID" value="WIA12937.1"/>
    <property type="molecule type" value="Genomic_DNA"/>
</dbReference>
<evidence type="ECO:0000259" key="5">
    <source>
        <dbReference type="SMART" id="SM01403"/>
    </source>
</evidence>
<feature type="domain" description="Small ribosomal subunit protein uS10" evidence="5">
    <location>
        <begin position="166"/>
        <end position="260"/>
    </location>
</feature>
<dbReference type="Pfam" id="PF00338">
    <property type="entry name" value="Ribosomal_S10"/>
    <property type="match status" value="1"/>
</dbReference>
<gene>
    <name evidence="6" type="ORF">OEZ85_006553</name>
</gene>
<dbReference type="HAMAP" id="MF_00508">
    <property type="entry name" value="Ribosomal_uS10"/>
    <property type="match status" value="1"/>
</dbReference>
<keyword evidence="4" id="KW-0812">Transmembrane</keyword>
<dbReference type="NCBIfam" id="TIGR01049">
    <property type="entry name" value="rpsJ_bact"/>
    <property type="match status" value="1"/>
</dbReference>
<sequence>MQVAARVQCKAPVVARRVQRVAVRPVAAMSQQQKVAGAALASVALAGAFAAAPAEAANVVNTVASAAEGYPFVPPSWAPAVLIPFVAWFIPGFVMASMFVYIEKEAPEKPTSLRSSNAVFRPQQRISFAPVAAVSADITEFEEMAVDQEQDASSSAAVPAGQAKLRVRMRGYDIGILSKACEQIKVIAGMTGAKIAGPVMLPTKKKVYCVLRSPHVNKDAREHFEIRIHNRLIDVGNLSAQTVQALMEWVPPSGLEVETSIV</sequence>
<dbReference type="InterPro" id="IPR027486">
    <property type="entry name" value="Ribosomal_uS10_dom"/>
</dbReference>
<accession>A0ABY8TV10</accession>
<dbReference type="SMART" id="SM01403">
    <property type="entry name" value="Ribosomal_S10"/>
    <property type="match status" value="1"/>
</dbReference>
<keyword evidence="2" id="KW-0689">Ribosomal protein</keyword>
<evidence type="ECO:0000313" key="7">
    <source>
        <dbReference type="Proteomes" id="UP001244341"/>
    </source>
</evidence>
<dbReference type="PRINTS" id="PR00971">
    <property type="entry name" value="RIBOSOMALS10"/>
</dbReference>
<organism evidence="6 7">
    <name type="scientific">Tetradesmus obliquus</name>
    <name type="common">Green alga</name>
    <name type="synonym">Acutodesmus obliquus</name>
    <dbReference type="NCBI Taxonomy" id="3088"/>
    <lineage>
        <taxon>Eukaryota</taxon>
        <taxon>Viridiplantae</taxon>
        <taxon>Chlorophyta</taxon>
        <taxon>core chlorophytes</taxon>
        <taxon>Chlorophyceae</taxon>
        <taxon>CS clade</taxon>
        <taxon>Sphaeropleales</taxon>
        <taxon>Scenedesmaceae</taxon>
        <taxon>Tetradesmus</taxon>
    </lineage>
</organism>
<proteinExistence type="inferred from homology"/>
<dbReference type="Proteomes" id="UP001244341">
    <property type="component" value="Chromosome 4b"/>
</dbReference>
<evidence type="ECO:0000256" key="4">
    <source>
        <dbReference type="SAM" id="Phobius"/>
    </source>
</evidence>
<evidence type="ECO:0000256" key="1">
    <source>
        <dbReference type="ARBA" id="ARBA00007102"/>
    </source>
</evidence>
<dbReference type="SUPFAM" id="SSF54999">
    <property type="entry name" value="Ribosomal protein S10"/>
    <property type="match status" value="1"/>
</dbReference>
<dbReference type="SUPFAM" id="SSF81540">
    <property type="entry name" value="Subunit VIII of photosystem I reaction centre, PsaI"/>
    <property type="match status" value="1"/>
</dbReference>
<dbReference type="InterPro" id="IPR036838">
    <property type="entry name" value="Ribosomal_uS10_dom_sf"/>
</dbReference>
<protein>
    <recommendedName>
        <fullName evidence="5">Small ribosomal subunit protein uS10 domain-containing protein</fullName>
    </recommendedName>
</protein>
<name>A0ABY8TV10_TETOB</name>
<keyword evidence="7" id="KW-1185">Reference proteome</keyword>
<dbReference type="InterPro" id="IPR036357">
    <property type="entry name" value="PSI_PsaI_sf"/>
</dbReference>
<keyword evidence="4" id="KW-1133">Transmembrane helix</keyword>
<dbReference type="Gene3D" id="3.30.70.600">
    <property type="entry name" value="Ribosomal protein S10 domain"/>
    <property type="match status" value="1"/>
</dbReference>
<keyword evidence="3" id="KW-0687">Ribonucleoprotein</keyword>
<dbReference type="PROSITE" id="PS00361">
    <property type="entry name" value="RIBOSOMAL_S10"/>
    <property type="match status" value="1"/>
</dbReference>
<dbReference type="NCBIfam" id="NF001861">
    <property type="entry name" value="PRK00596.1"/>
    <property type="match status" value="1"/>
</dbReference>